<dbReference type="Proteomes" id="UP001197093">
    <property type="component" value="Unassembled WGS sequence"/>
</dbReference>
<dbReference type="Gene3D" id="3.40.250.10">
    <property type="entry name" value="Rhodanese-like domain"/>
    <property type="match status" value="1"/>
</dbReference>
<feature type="region of interest" description="Disordered" evidence="3">
    <location>
        <begin position="799"/>
        <end position="824"/>
    </location>
</feature>
<evidence type="ECO:0000259" key="6">
    <source>
        <dbReference type="PROSITE" id="PS50206"/>
    </source>
</evidence>
<dbReference type="InterPro" id="IPR029021">
    <property type="entry name" value="Prot-tyrosine_phosphatase-like"/>
</dbReference>
<dbReference type="SUPFAM" id="SSF52799">
    <property type="entry name" value="(Phosphotyrosine protein) phosphatases II"/>
    <property type="match status" value="1"/>
</dbReference>
<dbReference type="CDD" id="cd18533">
    <property type="entry name" value="PTP_fungal"/>
    <property type="match status" value="1"/>
</dbReference>
<dbReference type="Pfam" id="PF00102">
    <property type="entry name" value="Y_phosphatase"/>
    <property type="match status" value="3"/>
</dbReference>
<dbReference type="PROSITE" id="PS50206">
    <property type="entry name" value="RHODANESE_3"/>
    <property type="match status" value="1"/>
</dbReference>
<feature type="compositionally biased region" description="Polar residues" evidence="3">
    <location>
        <begin position="13"/>
        <end position="31"/>
    </location>
</feature>
<feature type="domain" description="Tyrosine specific protein phosphatases" evidence="5">
    <location>
        <begin position="845"/>
        <end position="880"/>
    </location>
</feature>
<dbReference type="Pfam" id="PF00581">
    <property type="entry name" value="Rhodanese"/>
    <property type="match status" value="1"/>
</dbReference>
<dbReference type="PANTHER" id="PTHR19134">
    <property type="entry name" value="RECEPTOR-TYPE TYROSINE-PROTEIN PHOSPHATASE"/>
    <property type="match status" value="1"/>
</dbReference>
<feature type="compositionally biased region" description="Acidic residues" evidence="3">
    <location>
        <begin position="911"/>
        <end position="927"/>
    </location>
</feature>
<organism evidence="7 8">
    <name type="scientific">Staphylotrichum longicolle</name>
    <dbReference type="NCBI Taxonomy" id="669026"/>
    <lineage>
        <taxon>Eukaryota</taxon>
        <taxon>Fungi</taxon>
        <taxon>Dikarya</taxon>
        <taxon>Ascomycota</taxon>
        <taxon>Pezizomycotina</taxon>
        <taxon>Sordariomycetes</taxon>
        <taxon>Sordariomycetidae</taxon>
        <taxon>Sordariales</taxon>
        <taxon>Chaetomiaceae</taxon>
        <taxon>Staphylotrichum</taxon>
    </lineage>
</organism>
<protein>
    <recommendedName>
        <fullName evidence="2">protein-tyrosine-phosphatase</fullName>
        <ecNumber evidence="2">3.1.3.48</ecNumber>
    </recommendedName>
</protein>
<dbReference type="InterPro" id="IPR001763">
    <property type="entry name" value="Rhodanese-like_dom"/>
</dbReference>
<feature type="region of interest" description="Disordered" evidence="3">
    <location>
        <begin position="1"/>
        <end position="76"/>
    </location>
</feature>
<dbReference type="SMART" id="SM00404">
    <property type="entry name" value="PTPc_motif"/>
    <property type="match status" value="1"/>
</dbReference>
<dbReference type="SMART" id="SM00194">
    <property type="entry name" value="PTPc"/>
    <property type="match status" value="1"/>
</dbReference>
<feature type="compositionally biased region" description="Low complexity" evidence="3">
    <location>
        <begin position="33"/>
        <end position="47"/>
    </location>
</feature>
<dbReference type="SUPFAM" id="SSF52821">
    <property type="entry name" value="Rhodanese/Cell cycle control phosphatase"/>
    <property type="match status" value="1"/>
</dbReference>
<dbReference type="InterPro" id="IPR000242">
    <property type="entry name" value="PTP_cat"/>
</dbReference>
<evidence type="ECO:0000256" key="1">
    <source>
        <dbReference type="ARBA" id="ARBA00009649"/>
    </source>
</evidence>
<evidence type="ECO:0000256" key="2">
    <source>
        <dbReference type="ARBA" id="ARBA00013064"/>
    </source>
</evidence>
<dbReference type="PROSITE" id="PS50055">
    <property type="entry name" value="TYR_PHOSPHATASE_PTP"/>
    <property type="match status" value="1"/>
</dbReference>
<dbReference type="EMBL" id="JAHCVI010000005">
    <property type="protein sequence ID" value="KAG7285636.1"/>
    <property type="molecule type" value="Genomic_DNA"/>
</dbReference>
<feature type="region of interest" description="Disordered" evidence="3">
    <location>
        <begin position="675"/>
        <end position="695"/>
    </location>
</feature>
<feature type="domain" description="Rhodanese" evidence="6">
    <location>
        <begin position="310"/>
        <end position="426"/>
    </location>
</feature>
<evidence type="ECO:0000313" key="8">
    <source>
        <dbReference type="Proteomes" id="UP001197093"/>
    </source>
</evidence>
<proteinExistence type="inferred from homology"/>
<dbReference type="InterPro" id="IPR003595">
    <property type="entry name" value="Tyr_Pase_cat"/>
</dbReference>
<dbReference type="EC" id="3.1.3.48" evidence="2"/>
<feature type="domain" description="Tyrosine-protein phosphatase" evidence="4">
    <location>
        <begin position="565"/>
        <end position="990"/>
    </location>
</feature>
<feature type="compositionally biased region" description="Polar residues" evidence="3">
    <location>
        <begin position="223"/>
        <end position="232"/>
    </location>
</feature>
<dbReference type="GO" id="GO:0004725">
    <property type="term" value="F:protein tyrosine phosphatase activity"/>
    <property type="evidence" value="ECO:0007669"/>
    <property type="project" value="UniProtKB-EC"/>
</dbReference>
<comment type="similarity">
    <text evidence="1">Belongs to the protein-tyrosine phosphatase family. Non-receptor class subfamily.</text>
</comment>
<evidence type="ECO:0000259" key="4">
    <source>
        <dbReference type="PROSITE" id="PS50055"/>
    </source>
</evidence>
<keyword evidence="8" id="KW-1185">Reference proteome</keyword>
<reference evidence="7" key="1">
    <citation type="submission" date="2023-02" db="EMBL/GenBank/DDBJ databases">
        <authorList>
            <person name="Palmer J.M."/>
        </authorList>
    </citation>
    <scope>NUCLEOTIDE SEQUENCE</scope>
    <source>
        <strain evidence="7">FW57</strain>
    </source>
</reference>
<feature type="region of interest" description="Disordered" evidence="3">
    <location>
        <begin position="144"/>
        <end position="298"/>
    </location>
</feature>
<evidence type="ECO:0000313" key="7">
    <source>
        <dbReference type="EMBL" id="KAG7285636.1"/>
    </source>
</evidence>
<dbReference type="PROSITE" id="PS00383">
    <property type="entry name" value="TYR_PHOSPHATASE_1"/>
    <property type="match status" value="1"/>
</dbReference>
<dbReference type="AlphaFoldDB" id="A0AAD4EQR8"/>
<accession>A0AAD4EQR8</accession>
<dbReference type="Gene3D" id="3.90.190.10">
    <property type="entry name" value="Protein tyrosine phosphatase superfamily"/>
    <property type="match status" value="1"/>
</dbReference>
<comment type="caution">
    <text evidence="7">The sequence shown here is derived from an EMBL/GenBank/DDBJ whole genome shotgun (WGS) entry which is preliminary data.</text>
</comment>
<gene>
    <name evidence="7" type="ORF">NEMBOFW57_010265</name>
</gene>
<dbReference type="InterPro" id="IPR036873">
    <property type="entry name" value="Rhodanese-like_dom_sf"/>
</dbReference>
<name>A0AAD4EQR8_9PEZI</name>
<dbReference type="SMART" id="SM00450">
    <property type="entry name" value="RHOD"/>
    <property type="match status" value="1"/>
</dbReference>
<feature type="region of interest" description="Disordered" evidence="3">
    <location>
        <begin position="893"/>
        <end position="947"/>
    </location>
</feature>
<evidence type="ECO:0000256" key="3">
    <source>
        <dbReference type="SAM" id="MobiDB-lite"/>
    </source>
</evidence>
<dbReference type="InterPro" id="IPR050348">
    <property type="entry name" value="Protein-Tyr_Phosphatase"/>
</dbReference>
<dbReference type="InterPro" id="IPR016130">
    <property type="entry name" value="Tyr_Pase_AS"/>
</dbReference>
<dbReference type="PROSITE" id="PS50056">
    <property type="entry name" value="TYR_PHOSPHATASE_2"/>
    <property type="match status" value="1"/>
</dbReference>
<dbReference type="FunFam" id="3.40.250.10:FF:000051">
    <property type="entry name" value="Protein tyrosine phosphatase (Pyp1), putative"/>
    <property type="match status" value="1"/>
</dbReference>
<sequence length="1015" mass="108754">MKTPAPVAAVSPQGLTHSRSNSQSYINSKPATSPVSSSRLPPSSGQSHPPKLSPGAARGSAHDVRTPSPNYFGLAVDSAADPRDSCMVPRENWSSPSSSVKSFAAAIPKQLPLDANPEFEAFRRQADANRARAAFSLSASHFSLTAGGARTPPASTPSALQRPRPPKWHTQGGDGSDFPLLRSSRLAAGSFSLGEVPGGGKAERDNDSLQEDSAYVSADSKRSSAVSLNPPFSLNLGRQGISPHGVQSPFPAPAGEGSTAKFSPYMTGRTKTDSPSPTPLSQPGTGPAPGGDSPTMISPAELKDLLETDQGAGLLLLDLRVSPQFAQGRVRGALNLCIPTTLLKRATFNLQKLQQTFSADQDQERFANWREASHLVVYDASSSDKRDALSAINMIKKFTNEGYSGPASILRGGFNGFAAAYPDLIDRSTGGPSPGLSLGSGAGSGGLRANLPPVIGGVLLPNANDNPSPFFNNIRQNQDLVDGVGQMDVAVPAGIAPASLPRWLREAAEAGDHGKRVSDKFLRIERTEQSRMREAYSIVRPGDVPSAAQEDTAKVQLSGIEKGGKNRYKDILPFEHARVRLQGRPEGAWDYVNASHLQAKRSCKRYIASQGPLPATFEDFWSVIWDNDVRVIVMLTAESEGGQLKCHPYWKGNDFGPIRLRVLSEKKISLDIDKRKAPSNMGTGTTGDGSMSSAEVGSPDMFLPEGARRRANTTTTLDTGAQATNQFNFAPQPTVAAETQFVIIRNFALSHAAYPFMPIREITQLHYPSWPDFGAPAQPSHLLALVELANVMQRGAAPIDAPRTVSRQNSDTVGNGGGDAFFSQLGSERASSAGLKRTDSESISLSWHEGAESHEQTRPMLVHCSAGCGRTGAFCTVDSVIDMLKRQRQHMLGHSANNRAASQGRKRPLEQDSDGDVTMDEDDEDEDAPNRSPTGSHQRAADHPGIDTGWLEDDSIDLIAQTVEDFRGQRLSMVQSLRQFVLCYETVLEWIRRLQESGAGGVDARGRGRSGSLAF</sequence>
<evidence type="ECO:0000259" key="5">
    <source>
        <dbReference type="PROSITE" id="PS50056"/>
    </source>
</evidence>
<dbReference type="PANTHER" id="PTHR19134:SF561">
    <property type="entry name" value="PROTEIN TYROSINE PHOSPHATASE 36E, ISOFORM A"/>
    <property type="match status" value="1"/>
</dbReference>
<feature type="compositionally biased region" description="Polar residues" evidence="3">
    <location>
        <begin position="273"/>
        <end position="284"/>
    </location>
</feature>
<dbReference type="CDD" id="cd01446">
    <property type="entry name" value="DSP_MapKP"/>
    <property type="match status" value="1"/>
</dbReference>
<dbReference type="InterPro" id="IPR000387">
    <property type="entry name" value="Tyr_Pase_dom"/>
</dbReference>
<dbReference type="PRINTS" id="PR00700">
    <property type="entry name" value="PRTYPHPHTASE"/>
</dbReference>
<feature type="compositionally biased region" description="Low complexity" evidence="3">
    <location>
        <begin position="679"/>
        <end position="693"/>
    </location>
</feature>